<comment type="caution">
    <text evidence="3">The sequence shown here is derived from an EMBL/GenBank/DDBJ whole genome shotgun (WGS) entry which is preliminary data.</text>
</comment>
<sequence>MVEIIWTDNAIADLDDIGEYIAKESFRYAELTVSKLFSAPDILEKHPRKGNIVPEFMNEHIRQLIVGNYRIVYQLAENQVNILAVHHGKRLISNTRHFKKKK</sequence>
<dbReference type="InterPro" id="IPR035093">
    <property type="entry name" value="RelE/ParE_toxin_dom_sf"/>
</dbReference>
<dbReference type="PANTHER" id="PTHR33755:SF5">
    <property type="entry name" value="TYPE II TOXIN-ANTITOXIN SYSTEM RELE_PARE FAMILY TOXIN"/>
    <property type="match status" value="1"/>
</dbReference>
<accession>A0ABP9ALH6</accession>
<dbReference type="RefSeq" id="WP_345230428.1">
    <property type="nucleotide sequence ID" value="NZ_BAABIQ010000005.1"/>
</dbReference>
<evidence type="ECO:0000313" key="4">
    <source>
        <dbReference type="Proteomes" id="UP001501411"/>
    </source>
</evidence>
<evidence type="ECO:0000313" key="3">
    <source>
        <dbReference type="EMBL" id="GAA4782762.1"/>
    </source>
</evidence>
<dbReference type="Gene3D" id="3.30.2310.20">
    <property type="entry name" value="RelE-like"/>
    <property type="match status" value="1"/>
</dbReference>
<dbReference type="Pfam" id="PF05016">
    <property type="entry name" value="ParE_toxin"/>
    <property type="match status" value="1"/>
</dbReference>
<evidence type="ECO:0000256" key="2">
    <source>
        <dbReference type="ARBA" id="ARBA00022649"/>
    </source>
</evidence>
<dbReference type="Proteomes" id="UP001501411">
    <property type="component" value="Unassembled WGS sequence"/>
</dbReference>
<reference evidence="4" key="1">
    <citation type="journal article" date="2019" name="Int. J. Syst. Evol. Microbiol.">
        <title>The Global Catalogue of Microorganisms (GCM) 10K type strain sequencing project: providing services to taxonomists for standard genome sequencing and annotation.</title>
        <authorList>
            <consortium name="The Broad Institute Genomics Platform"/>
            <consortium name="The Broad Institute Genome Sequencing Center for Infectious Disease"/>
            <person name="Wu L."/>
            <person name="Ma J."/>
        </authorList>
    </citation>
    <scope>NUCLEOTIDE SEQUENCE [LARGE SCALE GENOMIC DNA]</scope>
    <source>
        <strain evidence="4">JCM 18200</strain>
    </source>
</reference>
<dbReference type="SUPFAM" id="SSF143011">
    <property type="entry name" value="RelE-like"/>
    <property type="match status" value="1"/>
</dbReference>
<comment type="similarity">
    <text evidence="1">Belongs to the RelE toxin family.</text>
</comment>
<name>A0ABP9ALH6_9SPHI</name>
<protein>
    <submittedName>
        <fullName evidence="3">Type II toxin-antitoxin system RelE/ParE family toxin</fullName>
    </submittedName>
</protein>
<dbReference type="EMBL" id="BAABIQ010000005">
    <property type="protein sequence ID" value="GAA4782762.1"/>
    <property type="molecule type" value="Genomic_DNA"/>
</dbReference>
<dbReference type="PANTHER" id="PTHR33755">
    <property type="entry name" value="TOXIN PARE1-RELATED"/>
    <property type="match status" value="1"/>
</dbReference>
<proteinExistence type="inferred from homology"/>
<organism evidence="3 4">
    <name type="scientific">Olivibacter ginsenosidimutans</name>
    <dbReference type="NCBI Taxonomy" id="1176537"/>
    <lineage>
        <taxon>Bacteria</taxon>
        <taxon>Pseudomonadati</taxon>
        <taxon>Bacteroidota</taxon>
        <taxon>Sphingobacteriia</taxon>
        <taxon>Sphingobacteriales</taxon>
        <taxon>Sphingobacteriaceae</taxon>
        <taxon>Olivibacter</taxon>
    </lineage>
</organism>
<keyword evidence="2" id="KW-1277">Toxin-antitoxin system</keyword>
<keyword evidence="4" id="KW-1185">Reference proteome</keyword>
<evidence type="ECO:0000256" key="1">
    <source>
        <dbReference type="ARBA" id="ARBA00006226"/>
    </source>
</evidence>
<dbReference type="InterPro" id="IPR051803">
    <property type="entry name" value="TA_system_RelE-like_toxin"/>
</dbReference>
<gene>
    <name evidence="3" type="ORF">GCM10023231_08020</name>
</gene>
<dbReference type="NCBIfam" id="TIGR02385">
    <property type="entry name" value="RelE_StbE"/>
    <property type="match status" value="1"/>
</dbReference>
<dbReference type="InterPro" id="IPR007712">
    <property type="entry name" value="RelE/ParE_toxin"/>
</dbReference>